<organism evidence="3 4">
    <name type="scientific">Caenorhabditis briggsae</name>
    <dbReference type="NCBI Taxonomy" id="6238"/>
    <lineage>
        <taxon>Eukaryota</taxon>
        <taxon>Metazoa</taxon>
        <taxon>Ecdysozoa</taxon>
        <taxon>Nematoda</taxon>
        <taxon>Chromadorea</taxon>
        <taxon>Rhabditida</taxon>
        <taxon>Rhabditina</taxon>
        <taxon>Rhabditomorpha</taxon>
        <taxon>Rhabditoidea</taxon>
        <taxon>Rhabditidae</taxon>
        <taxon>Peloderinae</taxon>
        <taxon>Caenorhabditis</taxon>
    </lineage>
</organism>
<dbReference type="SMART" id="SM00315">
    <property type="entry name" value="RGS"/>
    <property type="match status" value="1"/>
</dbReference>
<dbReference type="Pfam" id="PF00615">
    <property type="entry name" value="RGS"/>
    <property type="match status" value="1"/>
</dbReference>
<dbReference type="PANTHER" id="PTHR10845">
    <property type="entry name" value="REGULATOR OF G PROTEIN SIGNALING"/>
    <property type="match status" value="1"/>
</dbReference>
<dbReference type="PRINTS" id="PR01301">
    <property type="entry name" value="RGSPROTEIN"/>
</dbReference>
<name>A0AAE9JU86_CAEBR</name>
<dbReference type="Proteomes" id="UP000829354">
    <property type="component" value="Chromosome X"/>
</dbReference>
<dbReference type="InterPro" id="IPR024066">
    <property type="entry name" value="RGS_subdom1/3"/>
</dbReference>
<evidence type="ECO:0000259" key="2">
    <source>
        <dbReference type="PROSITE" id="PS50132"/>
    </source>
</evidence>
<dbReference type="AlphaFoldDB" id="A0AAE9JU86"/>
<feature type="compositionally biased region" description="Low complexity" evidence="1">
    <location>
        <begin position="26"/>
        <end position="36"/>
    </location>
</feature>
<dbReference type="FunFam" id="1.10.167.10:FF:000001">
    <property type="entry name" value="Putative regulator of g-protein signaling 12"/>
    <property type="match status" value="1"/>
</dbReference>
<evidence type="ECO:0000256" key="1">
    <source>
        <dbReference type="SAM" id="MobiDB-lite"/>
    </source>
</evidence>
<keyword evidence="4" id="KW-1185">Reference proteome</keyword>
<dbReference type="Gene3D" id="1.10.167.10">
    <property type="entry name" value="Regulator of G-protein Signalling 4, domain 2"/>
    <property type="match status" value="1"/>
</dbReference>
<sequence>MANTRVVNTGGDFVRNPNLPDPEQQATTSNNRTADANRAADINGGGGLSSFLNLLSCLPICGKKANTTPVESMEDGSVSVERKPADNDGPVTYEVVYGWSLSFENLMKHRSGQKYFAEFLKGEYSDENILFWQACEELKREKNAEKIEEKARIIYEDFISILSPKEVSLDSRVREIVNTNMGRPSASTFDDAQGQIYTLMQRDSYPRFLASPIYKACVANFGVQEEAV</sequence>
<dbReference type="InterPro" id="IPR036305">
    <property type="entry name" value="RGS_sf"/>
</dbReference>
<dbReference type="CDD" id="cd08718">
    <property type="entry name" value="RGS_RZ-like"/>
    <property type="match status" value="1"/>
</dbReference>
<evidence type="ECO:0000313" key="4">
    <source>
        <dbReference type="Proteomes" id="UP000829354"/>
    </source>
</evidence>
<dbReference type="PROSITE" id="PS50132">
    <property type="entry name" value="RGS"/>
    <property type="match status" value="1"/>
</dbReference>
<feature type="region of interest" description="Disordered" evidence="1">
    <location>
        <begin position="1"/>
        <end position="36"/>
    </location>
</feature>
<dbReference type="InterPro" id="IPR044926">
    <property type="entry name" value="RGS_subdomain_2"/>
</dbReference>
<evidence type="ECO:0000313" key="3">
    <source>
        <dbReference type="EMBL" id="UMM42759.1"/>
    </source>
</evidence>
<protein>
    <recommendedName>
        <fullName evidence="2">RGS domain-containing protein</fullName>
    </recommendedName>
</protein>
<feature type="domain" description="RGS" evidence="2">
    <location>
        <begin position="102"/>
        <end position="218"/>
    </location>
</feature>
<reference evidence="3 4" key="1">
    <citation type="submission" date="2022-04" db="EMBL/GenBank/DDBJ databases">
        <title>Chromosome-level reference genomes for two strains of Caenorhabditis briggsae: an improved platform for comparative genomics.</title>
        <authorList>
            <person name="Stevens L."/>
            <person name="Andersen E."/>
        </authorList>
    </citation>
    <scope>NUCLEOTIDE SEQUENCE [LARGE SCALE GENOMIC DNA]</scope>
    <source>
        <strain evidence="3">VX34</strain>
        <tissue evidence="3">Whole-organism</tissue>
    </source>
</reference>
<dbReference type="InterPro" id="IPR016137">
    <property type="entry name" value="RGS"/>
</dbReference>
<dbReference type="SUPFAM" id="SSF48097">
    <property type="entry name" value="Regulator of G-protein signaling, RGS"/>
    <property type="match status" value="1"/>
</dbReference>
<gene>
    <name evidence="3" type="ORF">L5515_018462</name>
</gene>
<accession>A0AAE9JU86</accession>
<dbReference type="EMBL" id="CP092625">
    <property type="protein sequence ID" value="UMM42759.1"/>
    <property type="molecule type" value="Genomic_DNA"/>
</dbReference>
<proteinExistence type="predicted"/>
<dbReference type="PANTHER" id="PTHR10845:SF192">
    <property type="entry name" value="DOUBLE HIT, ISOFORM B"/>
    <property type="match status" value="1"/>
</dbReference>
<dbReference type="Gene3D" id="1.10.196.10">
    <property type="match status" value="1"/>
</dbReference>